<evidence type="ECO:0000259" key="2">
    <source>
        <dbReference type="Pfam" id="PF00881"/>
    </source>
</evidence>
<accession>A0ABS4H7Q8</accession>
<dbReference type="PANTHER" id="PTHR43745">
    <property type="entry name" value="NITROREDUCTASE MJ1384-RELATED"/>
    <property type="match status" value="1"/>
</dbReference>
<dbReference type="InterPro" id="IPR000415">
    <property type="entry name" value="Nitroreductase-like"/>
</dbReference>
<protein>
    <submittedName>
        <fullName evidence="3">SagB-type dehydrogenase family enzyme</fullName>
    </submittedName>
</protein>
<dbReference type="InterPro" id="IPR029479">
    <property type="entry name" value="Nitroreductase"/>
</dbReference>
<organism evidence="3 4">
    <name type="scientific">Paenibacillus sediminis</name>
    <dbReference type="NCBI Taxonomy" id="664909"/>
    <lineage>
        <taxon>Bacteria</taxon>
        <taxon>Bacillati</taxon>
        <taxon>Bacillota</taxon>
        <taxon>Bacilli</taxon>
        <taxon>Bacillales</taxon>
        <taxon>Paenibacillaceae</taxon>
        <taxon>Paenibacillus</taxon>
    </lineage>
</organism>
<name>A0ABS4H7Q8_9BACL</name>
<proteinExistence type="predicted"/>
<dbReference type="InterPro" id="IPR052544">
    <property type="entry name" value="Bacteriocin_Proc_Enz"/>
</dbReference>
<dbReference type="SUPFAM" id="SSF55469">
    <property type="entry name" value="FMN-dependent nitroreductase-like"/>
    <property type="match status" value="1"/>
</dbReference>
<evidence type="ECO:0000256" key="1">
    <source>
        <dbReference type="SAM" id="MobiDB-lite"/>
    </source>
</evidence>
<gene>
    <name evidence="3" type="ORF">J2Z20_003509</name>
</gene>
<reference evidence="3 4" key="1">
    <citation type="submission" date="2021-03" db="EMBL/GenBank/DDBJ databases">
        <title>Genomic Encyclopedia of Type Strains, Phase IV (KMG-IV): sequencing the most valuable type-strain genomes for metagenomic binning, comparative biology and taxonomic classification.</title>
        <authorList>
            <person name="Goeker M."/>
        </authorList>
    </citation>
    <scope>NUCLEOTIDE SEQUENCE [LARGE SCALE GENOMIC DNA]</scope>
    <source>
        <strain evidence="3 4">DSM 23491</strain>
    </source>
</reference>
<dbReference type="Pfam" id="PF00881">
    <property type="entry name" value="Nitroreductase"/>
    <property type="match status" value="1"/>
</dbReference>
<dbReference type="EMBL" id="JAGGKP010000017">
    <property type="protein sequence ID" value="MBP1938569.1"/>
    <property type="molecule type" value="Genomic_DNA"/>
</dbReference>
<feature type="domain" description="Nitroreductase" evidence="2">
    <location>
        <begin position="226"/>
        <end position="359"/>
    </location>
</feature>
<dbReference type="Proteomes" id="UP001519273">
    <property type="component" value="Unassembled WGS sequence"/>
</dbReference>
<dbReference type="RefSeq" id="WP_209853174.1">
    <property type="nucleotide sequence ID" value="NZ_CBCRVE010000016.1"/>
</dbReference>
<sequence>MSSLSHTRVLHTHASIRFEPPMTGEQSWLITVSTLRRRFRASVPACALLVSFLGGRVVEDAIAEVAPLLSVDQQLLETLVSELIENGLLVDPTTENHNWALQIKQRWSFYGWQKAADYQIASYNYPFVDYATDGRLVDVARMEEYSAVELDVNRMKPPMKASKIYPVISASEAVGELTESFDRVWHQDCKGQQLDGERLKLLLSTLFGEFRQRKKSSPNRADLIRKTSPSGGSRHPTEGYVFVQNVVGMDPGIYHFSVAANALERVGFLPDEAVLFELFSGPVRRAQFKPEAFLVMTSCFERNMYRYREPRTFRTIFMDIGHLCVTMETVADALGLRCQFHHSIDDQDIESIIGLHPLEEGAMFGAALAGGV</sequence>
<evidence type="ECO:0000313" key="4">
    <source>
        <dbReference type="Proteomes" id="UP001519273"/>
    </source>
</evidence>
<dbReference type="CDD" id="cd02142">
    <property type="entry name" value="McbC_SagB-like_oxidoreductase"/>
    <property type="match status" value="1"/>
</dbReference>
<comment type="caution">
    <text evidence="3">The sequence shown here is derived from an EMBL/GenBank/DDBJ whole genome shotgun (WGS) entry which is preliminary data.</text>
</comment>
<evidence type="ECO:0000313" key="3">
    <source>
        <dbReference type="EMBL" id="MBP1938569.1"/>
    </source>
</evidence>
<dbReference type="Gene3D" id="3.40.109.10">
    <property type="entry name" value="NADH Oxidase"/>
    <property type="match status" value="1"/>
</dbReference>
<feature type="region of interest" description="Disordered" evidence="1">
    <location>
        <begin position="217"/>
        <end position="236"/>
    </location>
</feature>
<dbReference type="PANTHER" id="PTHR43745:SF2">
    <property type="entry name" value="NITROREDUCTASE MJ1384-RELATED"/>
    <property type="match status" value="1"/>
</dbReference>
<keyword evidence="4" id="KW-1185">Reference proteome</keyword>